<dbReference type="EC" id="4.2.3.153" evidence="5"/>
<dbReference type="InterPro" id="IPR007565">
    <property type="entry name" value="4HFCP_synth"/>
</dbReference>
<keyword evidence="9" id="KW-0704">Schiff base</keyword>
<sequence length="339" mass="37726">MTKFLVALEDQNDARIAFSVRADIVLLSGTLQKIQKLCSTLRNMPDYFPQIWVKTSNPHLVTAKVMEKCGANRIVVSAPPDKLPAFHKTLVTQCSGFPLVASMEAGDSPNNSLIPIISALGFSGILLQPRDMEQTILSQMKIENIGQFMEKSRASNLEAGVLGMIEAPDIPRLLPYSPDWLGFVVRHPIKSGQFGDDETNSLMRALLPFDSGQEQSDGDTGLGTDRIIIEDFILPMEIGAYKREYGHKQKVRFNIKADVERLSSNPEDMRHIFSYDLILDGIKNLVSLGHVELVETLAERIAALILAYPRVQRVIVRVDKLELGPAAVGVEIERYRKKA</sequence>
<evidence type="ECO:0000256" key="7">
    <source>
        <dbReference type="ARBA" id="ARBA00022909"/>
    </source>
</evidence>
<evidence type="ECO:0000256" key="4">
    <source>
        <dbReference type="ARBA" id="ARBA00005708"/>
    </source>
</evidence>
<reference evidence="14 15" key="1">
    <citation type="submission" date="2016-12" db="EMBL/GenBank/DDBJ databases">
        <title>Comparative genomics of Bartonella apis.</title>
        <authorList>
            <person name="Engel P."/>
        </authorList>
    </citation>
    <scope>NUCLEOTIDE SEQUENCE [LARGE SCALE GENOMIC DNA]</scope>
    <source>
        <strain evidence="14 15">PEB0149</strain>
    </source>
</reference>
<dbReference type="RefSeq" id="WP_075868617.1">
    <property type="nucleotide sequence ID" value="NZ_LXYT01000001.1"/>
</dbReference>
<evidence type="ECO:0000256" key="9">
    <source>
        <dbReference type="ARBA" id="ARBA00023270"/>
    </source>
</evidence>
<dbReference type="Pfam" id="PF04476">
    <property type="entry name" value="4HFCP_synth"/>
    <property type="match status" value="1"/>
</dbReference>
<keyword evidence="8 14" id="KW-0456">Lyase</keyword>
<dbReference type="SMART" id="SM00905">
    <property type="entry name" value="FolB"/>
    <property type="match status" value="1"/>
</dbReference>
<dbReference type="SUPFAM" id="SSF55620">
    <property type="entry name" value="Tetrahydrobiopterin biosynthesis enzymes-like"/>
    <property type="match status" value="1"/>
</dbReference>
<gene>
    <name evidence="14" type="ORF">PEB0149_010240</name>
</gene>
<comment type="similarity">
    <text evidence="4">Belongs to the DHNA family.</text>
</comment>
<evidence type="ECO:0000259" key="13">
    <source>
        <dbReference type="SMART" id="SM00905"/>
    </source>
</evidence>
<evidence type="ECO:0000256" key="2">
    <source>
        <dbReference type="ARBA" id="ARBA00003810"/>
    </source>
</evidence>
<feature type="domain" description="Dihydroneopterin aldolase/epimerase" evidence="13">
    <location>
        <begin position="227"/>
        <end position="334"/>
    </location>
</feature>
<comment type="catalytic activity">
    <reaction evidence="12">
        <text>2 D-glyceraldehyde 3-phosphate = 4-(hydroxymethyl)-2-furancarboxaldehyde phosphate + phosphate + 2 H2O</text>
        <dbReference type="Rhea" id="RHEA:43536"/>
        <dbReference type="ChEBI" id="CHEBI:15377"/>
        <dbReference type="ChEBI" id="CHEBI:43474"/>
        <dbReference type="ChEBI" id="CHEBI:59776"/>
        <dbReference type="ChEBI" id="CHEBI:83407"/>
        <dbReference type="EC" id="4.2.3.153"/>
    </reaction>
</comment>
<dbReference type="InterPro" id="IPR006156">
    <property type="entry name" value="Dihydroneopterin_aldolase"/>
</dbReference>
<evidence type="ECO:0000256" key="11">
    <source>
        <dbReference type="ARBA" id="ARBA00032903"/>
    </source>
</evidence>
<dbReference type="InterPro" id="IPR006157">
    <property type="entry name" value="FolB_dom"/>
</dbReference>
<dbReference type="NCBIfam" id="TIGR00526">
    <property type="entry name" value="folB_dom"/>
    <property type="match status" value="1"/>
</dbReference>
<comment type="caution">
    <text evidence="14">The sequence shown here is derived from an EMBL/GenBank/DDBJ whole genome shotgun (WGS) entry which is preliminary data.</text>
</comment>
<dbReference type="EC" id="4.1.2.25" evidence="6"/>
<dbReference type="AlphaFoldDB" id="A0A1R0F9D5"/>
<dbReference type="Pfam" id="PF02152">
    <property type="entry name" value="FolB"/>
    <property type="match status" value="1"/>
</dbReference>
<evidence type="ECO:0000256" key="1">
    <source>
        <dbReference type="ARBA" id="ARBA00001353"/>
    </source>
</evidence>
<dbReference type="PANTHER" id="PTHR42844">
    <property type="entry name" value="DIHYDRONEOPTERIN ALDOLASE 1-RELATED"/>
    <property type="match status" value="1"/>
</dbReference>
<keyword evidence="7" id="KW-0289">Folate biosynthesis</keyword>
<evidence type="ECO:0000313" key="14">
    <source>
        <dbReference type="EMBL" id="OLY43594.1"/>
    </source>
</evidence>
<dbReference type="InterPro" id="IPR043133">
    <property type="entry name" value="GTP-CH-I_C/QueF"/>
</dbReference>
<organism evidence="14 15">
    <name type="scientific">Bartonella apis</name>
    <dbReference type="NCBI Taxonomy" id="1686310"/>
    <lineage>
        <taxon>Bacteria</taxon>
        <taxon>Pseudomonadati</taxon>
        <taxon>Pseudomonadota</taxon>
        <taxon>Alphaproteobacteria</taxon>
        <taxon>Hyphomicrobiales</taxon>
        <taxon>Bartonellaceae</taxon>
        <taxon>Bartonella</taxon>
    </lineage>
</organism>
<evidence type="ECO:0000256" key="5">
    <source>
        <dbReference type="ARBA" id="ARBA00012553"/>
    </source>
</evidence>
<evidence type="ECO:0000256" key="6">
    <source>
        <dbReference type="ARBA" id="ARBA00013043"/>
    </source>
</evidence>
<evidence type="ECO:0000313" key="15">
    <source>
        <dbReference type="Proteomes" id="UP000187344"/>
    </source>
</evidence>
<keyword evidence="15" id="KW-1185">Reference proteome</keyword>
<dbReference type="GO" id="GO:0046656">
    <property type="term" value="P:folic acid biosynthetic process"/>
    <property type="evidence" value="ECO:0007669"/>
    <property type="project" value="UniProtKB-KW"/>
</dbReference>
<evidence type="ECO:0000256" key="12">
    <source>
        <dbReference type="ARBA" id="ARBA00047628"/>
    </source>
</evidence>
<proteinExistence type="inferred from homology"/>
<dbReference type="GO" id="GO:0004150">
    <property type="term" value="F:dihydroneopterin aldolase activity"/>
    <property type="evidence" value="ECO:0007669"/>
    <property type="project" value="UniProtKB-EC"/>
</dbReference>
<accession>A0A1R0F9D5</accession>
<dbReference type="GO" id="GO:0005737">
    <property type="term" value="C:cytoplasm"/>
    <property type="evidence" value="ECO:0007669"/>
    <property type="project" value="TreeGrafter"/>
</dbReference>
<comment type="catalytic activity">
    <reaction evidence="1">
        <text>7,8-dihydroneopterin = 6-hydroxymethyl-7,8-dihydropterin + glycolaldehyde</text>
        <dbReference type="Rhea" id="RHEA:10540"/>
        <dbReference type="ChEBI" id="CHEBI:17001"/>
        <dbReference type="ChEBI" id="CHEBI:17071"/>
        <dbReference type="ChEBI" id="CHEBI:44841"/>
        <dbReference type="EC" id="4.1.2.25"/>
    </reaction>
</comment>
<evidence type="ECO:0000256" key="3">
    <source>
        <dbReference type="ARBA" id="ARBA00005013"/>
    </source>
</evidence>
<comment type="pathway">
    <text evidence="3">Cofactor biosynthesis; tetrahydrofolate biosynthesis; 2-amino-4-hydroxy-6-hydroxymethyl-7,8-dihydropteridine diphosphate from 7,8-dihydroneopterin triphosphate: step 3/4.</text>
</comment>
<dbReference type="PANTHER" id="PTHR42844:SF1">
    <property type="entry name" value="DIHYDRONEOPTERIN ALDOLASE 1-RELATED"/>
    <property type="match status" value="1"/>
</dbReference>
<evidence type="ECO:0000256" key="10">
    <source>
        <dbReference type="ARBA" id="ARBA00032523"/>
    </source>
</evidence>
<dbReference type="OrthoDB" id="7580479at2"/>
<dbReference type="Gene3D" id="3.30.1130.10">
    <property type="match status" value="1"/>
</dbReference>
<name>A0A1R0F9D5_9HYPH</name>
<comment type="function">
    <text evidence="2">Catalyzes the formation of 4-(hydroxymethyl)-2-furancarboxaldehyde phosphate (4-HFC-P) from two molecules of glyceraldehyde-3-P (GA-3-P).</text>
</comment>
<evidence type="ECO:0000256" key="8">
    <source>
        <dbReference type="ARBA" id="ARBA00023239"/>
    </source>
</evidence>
<dbReference type="Proteomes" id="UP000187344">
    <property type="component" value="Unassembled WGS sequence"/>
</dbReference>
<dbReference type="EMBL" id="LXYT01000001">
    <property type="protein sequence ID" value="OLY43594.1"/>
    <property type="molecule type" value="Genomic_DNA"/>
</dbReference>
<protein>
    <recommendedName>
        <fullName evidence="10">4-(hydroxymethyl)-2-furancarboxaldehyde-phosphate synthase</fullName>
        <ecNumber evidence="6">4.1.2.25</ecNumber>
        <ecNumber evidence="5">4.2.3.153</ecNumber>
    </recommendedName>
    <alternativeName>
        <fullName evidence="11">7,8-dihydroneopterin aldolase</fullName>
    </alternativeName>
</protein>